<dbReference type="EMBL" id="CP010026">
    <property type="protein sequence ID" value="AJZ60570.1"/>
    <property type="molecule type" value="Genomic_DNA"/>
</dbReference>
<dbReference type="GeneID" id="66517316"/>
<dbReference type="RefSeq" id="WP_046569119.1">
    <property type="nucleotide sequence ID" value="NZ_CP010026.1"/>
</dbReference>
<protein>
    <submittedName>
        <fullName evidence="1">Uncharacterized protein</fullName>
    </submittedName>
</protein>
<evidence type="ECO:0000313" key="2">
    <source>
        <dbReference type="Proteomes" id="UP000032614"/>
    </source>
</evidence>
<accession>A0AAU8T2R8</accession>
<organism evidence="1 2">
    <name type="scientific">Paraburkholderia fungorum</name>
    <dbReference type="NCBI Taxonomy" id="134537"/>
    <lineage>
        <taxon>Bacteria</taxon>
        <taxon>Pseudomonadati</taxon>
        <taxon>Pseudomonadota</taxon>
        <taxon>Betaproteobacteria</taxon>
        <taxon>Burkholderiales</taxon>
        <taxon>Burkholderiaceae</taxon>
        <taxon>Paraburkholderia</taxon>
    </lineage>
</organism>
<sequence length="64" mass="7124">MNNTARRGDIAVVDFEQHADMLEKSRVVSRVDVGSTLIYKVIHPEQGELILVATTSERAAQIML</sequence>
<reference evidence="1 2" key="1">
    <citation type="journal article" date="2015" name="Genome Announc.">
        <title>Complete genome sequences for 59 burkholderia isolates, both pathogenic and near neighbor.</title>
        <authorList>
            <person name="Johnson S.L."/>
            <person name="Bishop-Lilly K.A."/>
            <person name="Ladner J.T."/>
            <person name="Daligault H.E."/>
            <person name="Davenport K.W."/>
            <person name="Jaissle J."/>
            <person name="Frey K.G."/>
            <person name="Koroleva G.I."/>
            <person name="Bruce D.C."/>
            <person name="Coyne S.R."/>
            <person name="Broomall S.M."/>
            <person name="Li P.E."/>
            <person name="Teshima H."/>
            <person name="Gibbons H.S."/>
            <person name="Palacios G.F."/>
            <person name="Rosenzweig C.N."/>
            <person name="Redden C.L."/>
            <person name="Xu Y."/>
            <person name="Minogue T.D."/>
            <person name="Chain P.S."/>
        </authorList>
    </citation>
    <scope>NUCLEOTIDE SEQUENCE [LARGE SCALE GENOMIC DNA]</scope>
    <source>
        <strain evidence="1 2">ATCC BAA-463</strain>
    </source>
</reference>
<name>A0AAU8T2R8_9BURK</name>
<evidence type="ECO:0000313" key="1">
    <source>
        <dbReference type="EMBL" id="AJZ60570.1"/>
    </source>
</evidence>
<dbReference type="Proteomes" id="UP000032614">
    <property type="component" value="Chromosome 1"/>
</dbReference>
<dbReference type="AlphaFoldDB" id="A0AAU8T2R8"/>
<gene>
    <name evidence="1" type="ORF">OI25_3402</name>
</gene>
<proteinExistence type="predicted"/>
<dbReference type="KEGG" id="bfn:OI25_3402"/>